<feature type="repeat" description="PPR" evidence="1">
    <location>
        <begin position="62"/>
        <end position="96"/>
    </location>
</feature>
<comment type="caution">
    <text evidence="2">The sequence shown here is derived from an EMBL/GenBank/DDBJ whole genome shotgun (WGS) entry which is preliminary data.</text>
</comment>
<name>A0A8S3K519_9BILA</name>
<dbReference type="Gene3D" id="1.25.40.10">
    <property type="entry name" value="Tetratricopeptide repeat domain"/>
    <property type="match status" value="1"/>
</dbReference>
<dbReference type="InterPro" id="IPR002885">
    <property type="entry name" value="PPR_rpt"/>
</dbReference>
<accession>A0A8S3K519</accession>
<dbReference type="Proteomes" id="UP000676336">
    <property type="component" value="Unassembled WGS sequence"/>
</dbReference>
<gene>
    <name evidence="2" type="ORF">SMN809_LOCUS84006</name>
</gene>
<evidence type="ECO:0000313" key="3">
    <source>
        <dbReference type="Proteomes" id="UP000676336"/>
    </source>
</evidence>
<dbReference type="InterPro" id="IPR011990">
    <property type="entry name" value="TPR-like_helical_dom_sf"/>
</dbReference>
<evidence type="ECO:0000313" key="2">
    <source>
        <dbReference type="EMBL" id="CAF5224850.1"/>
    </source>
</evidence>
<feature type="non-terminal residue" evidence="2">
    <location>
        <position position="1"/>
    </location>
</feature>
<dbReference type="PROSITE" id="PS51375">
    <property type="entry name" value="PPR"/>
    <property type="match status" value="1"/>
</dbReference>
<sequence>MGIYGAMMKGTEEALSLVKKVLSNLPNSYREKSNVLTTAFDVFIKCGDLSSAEKLFPKIKKIVTSYGNLMNAYNKNNQPEKTLDLHEQMKFDKIEPD</sequence>
<reference evidence="2" key="1">
    <citation type="submission" date="2021-02" db="EMBL/GenBank/DDBJ databases">
        <authorList>
            <person name="Nowell W R."/>
        </authorList>
    </citation>
    <scope>NUCLEOTIDE SEQUENCE</scope>
</reference>
<dbReference type="NCBIfam" id="TIGR00756">
    <property type="entry name" value="PPR"/>
    <property type="match status" value="1"/>
</dbReference>
<organism evidence="2 3">
    <name type="scientific">Rotaria magnacalcarata</name>
    <dbReference type="NCBI Taxonomy" id="392030"/>
    <lineage>
        <taxon>Eukaryota</taxon>
        <taxon>Metazoa</taxon>
        <taxon>Spiralia</taxon>
        <taxon>Gnathifera</taxon>
        <taxon>Rotifera</taxon>
        <taxon>Eurotatoria</taxon>
        <taxon>Bdelloidea</taxon>
        <taxon>Philodinida</taxon>
        <taxon>Philodinidae</taxon>
        <taxon>Rotaria</taxon>
    </lineage>
</organism>
<dbReference type="EMBL" id="CAJOBI010357909">
    <property type="protein sequence ID" value="CAF5224850.1"/>
    <property type="molecule type" value="Genomic_DNA"/>
</dbReference>
<dbReference type="SUPFAM" id="SSF48452">
    <property type="entry name" value="TPR-like"/>
    <property type="match status" value="1"/>
</dbReference>
<dbReference type="Pfam" id="PF01535">
    <property type="entry name" value="PPR"/>
    <property type="match status" value="2"/>
</dbReference>
<protein>
    <submittedName>
        <fullName evidence="2">Uncharacterized protein</fullName>
    </submittedName>
</protein>
<proteinExistence type="predicted"/>
<evidence type="ECO:0000256" key="1">
    <source>
        <dbReference type="PROSITE-ProRule" id="PRU00708"/>
    </source>
</evidence>
<dbReference type="AlphaFoldDB" id="A0A8S3K519"/>